<accession>W2HH36</accession>
<dbReference type="Proteomes" id="UP000053236">
    <property type="component" value="Unassembled WGS sequence"/>
</dbReference>
<dbReference type="AlphaFoldDB" id="W2HH36"/>
<dbReference type="PANTHER" id="PTHR33050:SF7">
    <property type="entry name" value="RIBONUCLEASE H"/>
    <property type="match status" value="1"/>
</dbReference>
<sequence>MSVCRLVKSKRYRCYFKEFEYNRNQLHRSACDRTRLHEQQLVRCNRLREAFCSASIRFPKNITDAIMSCDSSGLIDRTILSSLSRLVEKLQLTLTETIRLWRNESPEDRRPNKSMDPTWLDILLHGYRHRHCAVAVATFGVSHNFTGPRSPDTEPARNHASARDFNRALLRSIGDGQTQGTYLVLDLPVALRWSALRFSPFGCVPKKDVNPTECARLIHDLSYPEDSSINHCSTQSKLPDLNYESVRRIARRIEELAERHPTLKIKLLKGDVKTAFRLIAVATSLAAHFAGSMGDLAVIDLALPFDDHILLEVDKGNRLALAEAALQLSMLAVLGPNAINEKKFSPWATNLDVLGLSWDTQERTISMPPDKVQKSLNSNCKGS</sequence>
<protein>
    <submittedName>
        <fullName evidence="1">Uncharacterized protein</fullName>
    </submittedName>
</protein>
<proteinExistence type="predicted"/>
<gene>
    <name evidence="1" type="ORF">L915_02976</name>
</gene>
<dbReference type="PANTHER" id="PTHR33050">
    <property type="entry name" value="REVERSE TRANSCRIPTASE DOMAIN-CONTAINING PROTEIN"/>
    <property type="match status" value="1"/>
</dbReference>
<dbReference type="EMBL" id="KI684785">
    <property type="protein sequence ID" value="ETK93900.1"/>
    <property type="molecule type" value="Genomic_DNA"/>
</dbReference>
<organism evidence="1">
    <name type="scientific">Phytophthora nicotianae</name>
    <name type="common">Potato buckeye rot agent</name>
    <name type="synonym">Phytophthora parasitica</name>
    <dbReference type="NCBI Taxonomy" id="4792"/>
    <lineage>
        <taxon>Eukaryota</taxon>
        <taxon>Sar</taxon>
        <taxon>Stramenopiles</taxon>
        <taxon>Oomycota</taxon>
        <taxon>Peronosporomycetes</taxon>
        <taxon>Peronosporales</taxon>
        <taxon>Peronosporaceae</taxon>
        <taxon>Phytophthora</taxon>
    </lineage>
</organism>
<dbReference type="InterPro" id="IPR052055">
    <property type="entry name" value="Hepadnavirus_pol/RT"/>
</dbReference>
<dbReference type="VEuPathDB" id="FungiDB:PPTG_19469"/>
<reference evidence="1" key="1">
    <citation type="submission" date="2013-11" db="EMBL/GenBank/DDBJ databases">
        <title>The Genome Sequence of Phytophthora parasitica CJ02B3.</title>
        <authorList>
            <consortium name="The Broad Institute Genomics Platform"/>
            <person name="Russ C."/>
            <person name="Tyler B."/>
            <person name="Panabieres F."/>
            <person name="Shan W."/>
            <person name="Tripathy S."/>
            <person name="Grunwald N."/>
            <person name="Machado M."/>
            <person name="Johnson C.S."/>
            <person name="Arredondo F."/>
            <person name="Hong C."/>
            <person name="Coffey M."/>
            <person name="Young S.K."/>
            <person name="Zeng Q."/>
            <person name="Gargeya S."/>
            <person name="Fitzgerald M."/>
            <person name="Abouelleil A."/>
            <person name="Alvarado L."/>
            <person name="Chapman S.B."/>
            <person name="Gainer-Dewar J."/>
            <person name="Goldberg J."/>
            <person name="Griggs A."/>
            <person name="Gujja S."/>
            <person name="Hansen M."/>
            <person name="Howarth C."/>
            <person name="Imamovic A."/>
            <person name="Ireland A."/>
            <person name="Larimer J."/>
            <person name="McCowan C."/>
            <person name="Murphy C."/>
            <person name="Pearson M."/>
            <person name="Poon T.W."/>
            <person name="Priest M."/>
            <person name="Roberts A."/>
            <person name="Saif S."/>
            <person name="Shea T."/>
            <person name="Sykes S."/>
            <person name="Wortman J."/>
            <person name="Nusbaum C."/>
            <person name="Birren B."/>
        </authorList>
    </citation>
    <scope>NUCLEOTIDE SEQUENCE [LARGE SCALE GENOMIC DNA]</scope>
    <source>
        <strain evidence="1">CJ02B3</strain>
    </source>
</reference>
<name>W2HH36_PHYNI</name>
<evidence type="ECO:0000313" key="1">
    <source>
        <dbReference type="EMBL" id="ETK93900.1"/>
    </source>
</evidence>